<dbReference type="AlphaFoldDB" id="A0A2I0U1F7"/>
<dbReference type="InterPro" id="IPR000477">
    <property type="entry name" value="RT_dom"/>
</dbReference>
<reference evidence="3" key="1">
    <citation type="submission" date="2017-11" db="EMBL/GenBank/DDBJ databases">
        <authorList>
            <person name="Lima N.C."/>
            <person name="Parody-Merino A.M."/>
            <person name="Battley P.F."/>
            <person name="Fidler A.E."/>
            <person name="Prosdocimi F."/>
        </authorList>
    </citation>
    <scope>NUCLEOTIDE SEQUENCE [LARGE SCALE GENOMIC DNA]</scope>
</reference>
<dbReference type="Pfam" id="PF00078">
    <property type="entry name" value="RVT_1"/>
    <property type="match status" value="1"/>
</dbReference>
<dbReference type="OrthoDB" id="416454at2759"/>
<evidence type="ECO:0000313" key="2">
    <source>
        <dbReference type="EMBL" id="PKU39849.1"/>
    </source>
</evidence>
<dbReference type="PROSITE" id="PS50878">
    <property type="entry name" value="RT_POL"/>
    <property type="match status" value="1"/>
</dbReference>
<dbReference type="PANTHER" id="PTHR33332">
    <property type="entry name" value="REVERSE TRANSCRIPTASE DOMAIN-CONTAINING PROTEIN"/>
    <property type="match status" value="1"/>
</dbReference>
<keyword evidence="2" id="KW-0695">RNA-directed DNA polymerase</keyword>
<evidence type="ECO:0000259" key="1">
    <source>
        <dbReference type="PROSITE" id="PS50878"/>
    </source>
</evidence>
<gene>
    <name evidence="2" type="ORF">llap_9846</name>
</gene>
<feature type="domain" description="Reverse transcriptase" evidence="1">
    <location>
        <begin position="1"/>
        <end position="266"/>
    </location>
</feature>
<organism evidence="2 3">
    <name type="scientific">Limosa lapponica baueri</name>
    <dbReference type="NCBI Taxonomy" id="1758121"/>
    <lineage>
        <taxon>Eukaryota</taxon>
        <taxon>Metazoa</taxon>
        <taxon>Chordata</taxon>
        <taxon>Craniata</taxon>
        <taxon>Vertebrata</taxon>
        <taxon>Euteleostomi</taxon>
        <taxon>Archelosauria</taxon>
        <taxon>Archosauria</taxon>
        <taxon>Dinosauria</taxon>
        <taxon>Saurischia</taxon>
        <taxon>Theropoda</taxon>
        <taxon>Coelurosauria</taxon>
        <taxon>Aves</taxon>
        <taxon>Neognathae</taxon>
        <taxon>Neoaves</taxon>
        <taxon>Charadriiformes</taxon>
        <taxon>Scolopacidae</taxon>
        <taxon>Limosa</taxon>
    </lineage>
</organism>
<keyword evidence="2" id="KW-0808">Transferase</keyword>
<evidence type="ECO:0000313" key="3">
    <source>
        <dbReference type="Proteomes" id="UP000233556"/>
    </source>
</evidence>
<name>A0A2I0U1F7_LIMLA</name>
<dbReference type="Proteomes" id="UP000233556">
    <property type="component" value="Unassembled WGS sequence"/>
</dbReference>
<accession>A0A2I0U1F7</accession>
<proteinExistence type="predicted"/>
<keyword evidence="2" id="KW-0548">Nucleotidyltransferase</keyword>
<dbReference type="GO" id="GO:0003964">
    <property type="term" value="F:RNA-directed DNA polymerase activity"/>
    <property type="evidence" value="ECO:0007669"/>
    <property type="project" value="UniProtKB-KW"/>
</dbReference>
<protein>
    <submittedName>
        <fullName evidence="2">Rna-directed dna polymerase from mobile element jockey-like</fullName>
    </submittedName>
</protein>
<sequence length="431" mass="48063">MLTVQLKCLYTNAHSMGNNQEELETTVPLKSYELVAATENWWDKSMTGVQLLMATGCSEGTGKEGEAEALCREWVRKAKAQLELNSARDTIIIKVFTVAFYDEVTTSVNKRKTMDVIYLDFCKSFDMVPHNIFLSKLARYGFDGRTVQWMRNWLDGGNQRVVVNGSMFRWRSVTSGVPQGSVLGPVLLNTFINDIDTGIECTFSKFADNTKLSGAVDMLEGCDATQRNLDRFEKWAHVNLMSFNKAKCRVLHPVKGPGSPWHNHLVTLRAMDVLISKISVSEEEGGGGTPRARAKIPLQPVVKTVVRQAVPLQPVEVHGGADIHLQPMKNPTLEQVDDQRRLRPHGKPMLEQASGRTCGPLERGAHAGVGLLAVLVTPWRSSLFLKDCTQWKGPMLEQFMKNCNPWEGPILEKFVKDCLPWVGLHTGAGEE</sequence>
<reference evidence="3" key="2">
    <citation type="submission" date="2017-12" db="EMBL/GenBank/DDBJ databases">
        <title>Genome sequence of the Bar-tailed Godwit (Limosa lapponica baueri).</title>
        <authorList>
            <person name="Lima N.C.B."/>
            <person name="Parody-Merino A.M."/>
            <person name="Battley P.F."/>
            <person name="Fidler A.E."/>
            <person name="Prosdocimi F."/>
        </authorList>
    </citation>
    <scope>NUCLEOTIDE SEQUENCE [LARGE SCALE GENOMIC DNA]</scope>
</reference>
<keyword evidence="3" id="KW-1185">Reference proteome</keyword>
<dbReference type="EMBL" id="KZ506396">
    <property type="protein sequence ID" value="PKU39849.1"/>
    <property type="molecule type" value="Genomic_DNA"/>
</dbReference>